<accession>A0A1T0CEF7</accession>
<feature type="domain" description="Peptidase C51" evidence="2">
    <location>
        <begin position="141"/>
        <end position="275"/>
    </location>
</feature>
<protein>
    <recommendedName>
        <fullName evidence="2">Peptidase C51 domain-containing protein</fullName>
    </recommendedName>
</protein>
<keyword evidence="1" id="KW-0732">Signal</keyword>
<dbReference type="SUPFAM" id="SSF54001">
    <property type="entry name" value="Cysteine proteinases"/>
    <property type="match status" value="1"/>
</dbReference>
<dbReference type="OrthoDB" id="5522511at2"/>
<dbReference type="Gene3D" id="3.90.1720.10">
    <property type="entry name" value="endopeptidase domain like (from Nostoc punctiforme)"/>
    <property type="match status" value="1"/>
</dbReference>
<dbReference type="InterPro" id="IPR038765">
    <property type="entry name" value="Papain-like_cys_pep_sf"/>
</dbReference>
<evidence type="ECO:0000259" key="2">
    <source>
        <dbReference type="PROSITE" id="PS50911"/>
    </source>
</evidence>
<dbReference type="Proteomes" id="UP000191094">
    <property type="component" value="Unassembled WGS sequence"/>
</dbReference>
<sequence>MKQALLMISVFGFGMVQAHANITGHQADTLSSFHALSDMEYGSDDDATTDFATITSFATSNNQATMRVYHQNQLDKQIDKLDLLRRDLDVNQDGIEEMINQLSKHRNNQIDAQRAKKTRDAFLAAQTQQQGNILSALNIDSTTAPSIAAAHASRAAGSRSRSSGYCARYVRQALQAAGYQFTPNASAYQYASRGTLAQAGFSKISNNSRPQVGDVVVFDRTSRYPHGHIQIWDGKNWVSDFRQNDINPYSGAVTYTTWRDNRYLNNASESGTYLAMAE</sequence>
<gene>
    <name evidence="3" type="ORF">B0682_05885</name>
</gene>
<organism evidence="3 4">
    <name type="scientific">Lwoffella lincolnii</name>
    <dbReference type="NCBI Taxonomy" id="90241"/>
    <lineage>
        <taxon>Bacteria</taxon>
        <taxon>Pseudomonadati</taxon>
        <taxon>Pseudomonadota</taxon>
        <taxon>Gammaproteobacteria</taxon>
        <taxon>Moraxellales</taxon>
        <taxon>Moraxellaceae</taxon>
        <taxon>Lwoffella</taxon>
    </lineage>
</organism>
<evidence type="ECO:0000313" key="4">
    <source>
        <dbReference type="Proteomes" id="UP000191094"/>
    </source>
</evidence>
<dbReference type="RefSeq" id="WP_078307376.1">
    <property type="nucleotide sequence ID" value="NZ_CP147511.1"/>
</dbReference>
<keyword evidence="4" id="KW-1185">Reference proteome</keyword>
<comment type="caution">
    <text evidence="3">The sequence shown here is derived from an EMBL/GenBank/DDBJ whole genome shotgun (WGS) entry which is preliminary data.</text>
</comment>
<dbReference type="Pfam" id="PF05257">
    <property type="entry name" value="CHAP"/>
    <property type="match status" value="1"/>
</dbReference>
<dbReference type="AlphaFoldDB" id="A0A1T0CEF7"/>
<proteinExistence type="predicted"/>
<feature type="signal peptide" evidence="1">
    <location>
        <begin position="1"/>
        <end position="20"/>
    </location>
</feature>
<dbReference type="STRING" id="90241.B0682_05885"/>
<name>A0A1T0CEF7_9GAMM</name>
<feature type="chain" id="PRO_5012029406" description="Peptidase C51 domain-containing protein" evidence="1">
    <location>
        <begin position="21"/>
        <end position="278"/>
    </location>
</feature>
<dbReference type="EMBL" id="MUYT01000007">
    <property type="protein sequence ID" value="OOS20669.1"/>
    <property type="molecule type" value="Genomic_DNA"/>
</dbReference>
<dbReference type="PROSITE" id="PS50911">
    <property type="entry name" value="CHAP"/>
    <property type="match status" value="1"/>
</dbReference>
<evidence type="ECO:0000256" key="1">
    <source>
        <dbReference type="SAM" id="SignalP"/>
    </source>
</evidence>
<dbReference type="InterPro" id="IPR007921">
    <property type="entry name" value="CHAP_dom"/>
</dbReference>
<evidence type="ECO:0000313" key="3">
    <source>
        <dbReference type="EMBL" id="OOS20669.1"/>
    </source>
</evidence>
<reference evidence="3 4" key="1">
    <citation type="submission" date="2017-02" db="EMBL/GenBank/DDBJ databases">
        <title>Draft genome sequence of Moraxella lincolnii CCUG 9405T type strain.</title>
        <authorList>
            <person name="Salva-Serra F."/>
            <person name="Engstrom-Jakobsson H."/>
            <person name="Thorell K."/>
            <person name="Jaen-Luchoro D."/>
            <person name="Gonzales-Siles L."/>
            <person name="Karlsson R."/>
            <person name="Yazdan S."/>
            <person name="Boulund F."/>
            <person name="Johnning A."/>
            <person name="Engstrand L."/>
            <person name="Kristiansson E."/>
            <person name="Moore E."/>
        </authorList>
    </citation>
    <scope>NUCLEOTIDE SEQUENCE [LARGE SCALE GENOMIC DNA]</scope>
    <source>
        <strain evidence="3 4">CCUG 9405</strain>
    </source>
</reference>